<sequence>MAASTEPVPGSPAAWPPSVLDAPVLRGLDGRALREIAEAGRLRSVTAGEVLYRAGDGGESFFVVASGRVSLRALRRGDELESELRVAGAGSAFGEEATVGSARRATAIAVEAGAAAEIPVTIFRRAAARSGKAEFAEKMERGLRRSATRDLLNTLSFTRDLGMEDVDALLDAVTYRTMGRGQPVYREGDPADALFLVADGMIQLQTEEDERLHVRAYLTRGDFFGHEELSADTPRETGAVASGASTLLVVPARAFRALERRRPELLDLLRARARAQHAAQHAVVAGLAQHHTAHLFRDLYRLQVARSLLVIDLDSCVRCGHCAWACAETHQGVARLIRRGDKIAAQGEAEATDRASVVAAPRSLLLPNSCQHCENPACMLECPTGAIGKDPAGEVFIREALCTGCGACAKACPWDNIQMAPRDSKVGAQAGSTRPAASTELTGEPGAIASMGRSAEVAVKCDLCRSEAGPACVQSCPVGAIARVNPAEEIAEVRSLLGDPRPATAERRGTHAPTRGPSFGAVLGGSALIAAGMGFAGVEMHGRGVWRPATGFGWGAGVLAALGFVLLLLYAVPKRGVRFFRKGPAREGRGERNEEGGAKTAVKSRVKPQLAMHLCLGLLTAGLVIAHAPFPRAGRPTLGAALHLVFWISALAGGYTAIVYRVLPKRLARIERTAALPEDLTGARNVLLDRLYRELSGKSELVKKIAEKVLLPYARSPLGSLSLLVSGRNLRSEEQAVRGRIDTLLEGRGAERLAGLSTLIRIVVELRALPAQRWLSRALRVGLPIHIVTFGVALALLLLHAATAGRFGR</sequence>
<keyword evidence="2" id="KW-0479">Metal-binding</keyword>
<keyword evidence="4" id="KW-0408">Iron</keyword>
<evidence type="ECO:0000256" key="6">
    <source>
        <dbReference type="SAM" id="Phobius"/>
    </source>
</evidence>
<keyword evidence="6" id="KW-0472">Membrane</keyword>
<feature type="domain" description="4Fe-4S ferredoxin-type" evidence="8">
    <location>
        <begin position="455"/>
        <end position="486"/>
    </location>
</feature>
<dbReference type="PROSITE" id="PS00198">
    <property type="entry name" value="4FE4S_FER_1"/>
    <property type="match status" value="1"/>
</dbReference>
<dbReference type="InterPro" id="IPR018490">
    <property type="entry name" value="cNMP-bd_dom_sf"/>
</dbReference>
<dbReference type="CDD" id="cd16367">
    <property type="entry name" value="DMSOR_beta_like"/>
    <property type="match status" value="1"/>
</dbReference>
<keyword evidence="6" id="KW-1133">Transmembrane helix</keyword>
<dbReference type="InterPro" id="IPR017900">
    <property type="entry name" value="4Fe4S_Fe_S_CS"/>
</dbReference>
<dbReference type="SUPFAM" id="SSF51206">
    <property type="entry name" value="cAMP-binding domain-like"/>
    <property type="match status" value="2"/>
</dbReference>
<feature type="domain" description="4Fe-4S ferredoxin-type" evidence="8">
    <location>
        <begin position="393"/>
        <end position="422"/>
    </location>
</feature>
<dbReference type="EMBL" id="CP012159">
    <property type="protein sequence ID" value="AKT40269.1"/>
    <property type="molecule type" value="Genomic_DNA"/>
</dbReference>
<feature type="transmembrane region" description="Helical" evidence="6">
    <location>
        <begin position="781"/>
        <end position="802"/>
    </location>
</feature>
<dbReference type="PANTHER" id="PTHR42859:SF17">
    <property type="entry name" value="ELECTRON TRANSPORT PROTEIN HYDN-RELATED"/>
    <property type="match status" value="1"/>
</dbReference>
<dbReference type="InterPro" id="IPR014710">
    <property type="entry name" value="RmlC-like_jellyroll"/>
</dbReference>
<evidence type="ECO:0000256" key="4">
    <source>
        <dbReference type="ARBA" id="ARBA00023004"/>
    </source>
</evidence>
<dbReference type="OrthoDB" id="9789030at2"/>
<dbReference type="GO" id="GO:0051539">
    <property type="term" value="F:4 iron, 4 sulfur cluster binding"/>
    <property type="evidence" value="ECO:0007669"/>
    <property type="project" value="UniProtKB-KW"/>
</dbReference>
<feature type="transmembrane region" description="Helical" evidence="6">
    <location>
        <begin position="610"/>
        <end position="628"/>
    </location>
</feature>
<evidence type="ECO:0000313" key="10">
    <source>
        <dbReference type="Proteomes" id="UP000067626"/>
    </source>
</evidence>
<dbReference type="Gene3D" id="3.30.70.20">
    <property type="match status" value="2"/>
</dbReference>
<evidence type="ECO:0000256" key="5">
    <source>
        <dbReference type="ARBA" id="ARBA00023014"/>
    </source>
</evidence>
<dbReference type="PROSITE" id="PS50042">
    <property type="entry name" value="CNMP_BINDING_3"/>
    <property type="match status" value="2"/>
</dbReference>
<evidence type="ECO:0000256" key="2">
    <source>
        <dbReference type="ARBA" id="ARBA00022723"/>
    </source>
</evidence>
<dbReference type="InterPro" id="IPR017896">
    <property type="entry name" value="4Fe4S_Fe-S-bd"/>
</dbReference>
<feature type="transmembrane region" description="Helical" evidence="6">
    <location>
        <begin position="640"/>
        <end position="663"/>
    </location>
</feature>
<keyword evidence="1" id="KW-0004">4Fe-4S</keyword>
<reference evidence="9 10" key="1">
    <citation type="submission" date="2015-07" db="EMBL/GenBank/DDBJ databases">
        <title>Genome analysis of myxobacterium Chondromyces crocatus Cm c5 reveals a high potential for natural compound synthesis and the genetic basis for the loss of fruiting body formation.</title>
        <authorList>
            <person name="Zaburannyi N."/>
            <person name="Bunk B."/>
            <person name="Maier J."/>
            <person name="Overmann J."/>
            <person name="Mueller R."/>
        </authorList>
    </citation>
    <scope>NUCLEOTIDE SEQUENCE [LARGE SCALE GENOMIC DNA]</scope>
    <source>
        <strain evidence="9 10">Cm c5</strain>
    </source>
</reference>
<evidence type="ECO:0008006" key="11">
    <source>
        <dbReference type="Google" id="ProtNLM"/>
    </source>
</evidence>
<protein>
    <recommendedName>
        <fullName evidence="11">Cyclic nucleotide-binding protein</fullName>
    </recommendedName>
</protein>
<evidence type="ECO:0000259" key="8">
    <source>
        <dbReference type="PROSITE" id="PS51379"/>
    </source>
</evidence>
<dbReference type="InterPro" id="IPR000595">
    <property type="entry name" value="cNMP-bd_dom"/>
</dbReference>
<dbReference type="Proteomes" id="UP000067626">
    <property type="component" value="Chromosome"/>
</dbReference>
<organism evidence="9 10">
    <name type="scientific">Chondromyces crocatus</name>
    <dbReference type="NCBI Taxonomy" id="52"/>
    <lineage>
        <taxon>Bacteria</taxon>
        <taxon>Pseudomonadati</taxon>
        <taxon>Myxococcota</taxon>
        <taxon>Polyangia</taxon>
        <taxon>Polyangiales</taxon>
        <taxon>Polyangiaceae</taxon>
        <taxon>Chondromyces</taxon>
    </lineage>
</organism>
<proteinExistence type="predicted"/>
<evidence type="ECO:0000256" key="3">
    <source>
        <dbReference type="ARBA" id="ARBA00022737"/>
    </source>
</evidence>
<keyword evidence="10" id="KW-1185">Reference proteome</keyword>
<feature type="transmembrane region" description="Helical" evidence="6">
    <location>
        <begin position="550"/>
        <end position="572"/>
    </location>
</feature>
<dbReference type="STRING" id="52.CMC5_044220"/>
<accession>A0A0K1EHD8</accession>
<dbReference type="AlphaFoldDB" id="A0A0K1EHD8"/>
<feature type="domain" description="Cyclic nucleotide-binding" evidence="7">
    <location>
        <begin position="24"/>
        <end position="125"/>
    </location>
</feature>
<gene>
    <name evidence="9" type="ORF">CMC5_044220</name>
</gene>
<dbReference type="PROSITE" id="PS51379">
    <property type="entry name" value="4FE4S_FER_2"/>
    <property type="match status" value="4"/>
</dbReference>
<name>A0A0K1EHD8_CHOCO</name>
<dbReference type="PANTHER" id="PTHR42859">
    <property type="entry name" value="OXIDOREDUCTASE"/>
    <property type="match status" value="1"/>
</dbReference>
<evidence type="ECO:0000259" key="7">
    <source>
        <dbReference type="PROSITE" id="PS50042"/>
    </source>
</evidence>
<dbReference type="InterPro" id="IPR050294">
    <property type="entry name" value="RnfB_subfamily"/>
</dbReference>
<dbReference type="Pfam" id="PF00027">
    <property type="entry name" value="cNMP_binding"/>
    <property type="match status" value="2"/>
</dbReference>
<feature type="domain" description="Cyclic nucleotide-binding" evidence="7">
    <location>
        <begin position="157"/>
        <end position="258"/>
    </location>
</feature>
<dbReference type="Pfam" id="PF13247">
    <property type="entry name" value="Fer4_11"/>
    <property type="match status" value="1"/>
</dbReference>
<dbReference type="SMART" id="SM00100">
    <property type="entry name" value="cNMP"/>
    <property type="match status" value="2"/>
</dbReference>
<keyword evidence="6" id="KW-0812">Transmembrane</keyword>
<feature type="domain" description="4Fe-4S ferredoxin-type" evidence="8">
    <location>
        <begin position="307"/>
        <end position="339"/>
    </location>
</feature>
<dbReference type="SUPFAM" id="SSF54862">
    <property type="entry name" value="4Fe-4S ferredoxins"/>
    <property type="match status" value="1"/>
</dbReference>
<dbReference type="RefSeq" id="WP_050432223.1">
    <property type="nucleotide sequence ID" value="NZ_CP012159.1"/>
</dbReference>
<feature type="domain" description="4Fe-4S ferredoxin-type" evidence="8">
    <location>
        <begin position="361"/>
        <end position="392"/>
    </location>
</feature>
<dbReference type="Gene3D" id="2.60.120.10">
    <property type="entry name" value="Jelly Rolls"/>
    <property type="match status" value="2"/>
</dbReference>
<dbReference type="CDD" id="cd00038">
    <property type="entry name" value="CAP_ED"/>
    <property type="match status" value="2"/>
</dbReference>
<evidence type="ECO:0000313" key="9">
    <source>
        <dbReference type="EMBL" id="AKT40269.1"/>
    </source>
</evidence>
<dbReference type="KEGG" id="ccro:CMC5_044220"/>
<keyword evidence="5" id="KW-0411">Iron-sulfur</keyword>
<keyword evidence="3" id="KW-0677">Repeat</keyword>
<evidence type="ECO:0000256" key="1">
    <source>
        <dbReference type="ARBA" id="ARBA00022485"/>
    </source>
</evidence>
<dbReference type="GO" id="GO:0046872">
    <property type="term" value="F:metal ion binding"/>
    <property type="evidence" value="ECO:0007669"/>
    <property type="project" value="UniProtKB-KW"/>
</dbReference>